<name>E3QM38_COLGM</name>
<proteinExistence type="predicted"/>
<gene>
    <name evidence="1" type="ORF">GLRG_07070</name>
</gene>
<dbReference type="AlphaFoldDB" id="E3QM38"/>
<sequence length="151" mass="16662">MMHTVRATLRAADDSFHFSWLGRSIGDSEAVRVGDLHCANATYLTHMPECGYWGPIGGDAVAMSCSVEHCPGGSSQRQLLEQSCPLLNKKCDRETVPVFCRSHTVMDEAAKAVEYVCILRSFIFHDHSSVRRGLKATSDTGAFPPLEPYTR</sequence>
<organism evidence="2">
    <name type="scientific">Colletotrichum graminicola (strain M1.001 / M2 / FGSC 10212)</name>
    <name type="common">Maize anthracnose fungus</name>
    <name type="synonym">Glomerella graminicola</name>
    <dbReference type="NCBI Taxonomy" id="645133"/>
    <lineage>
        <taxon>Eukaryota</taxon>
        <taxon>Fungi</taxon>
        <taxon>Dikarya</taxon>
        <taxon>Ascomycota</taxon>
        <taxon>Pezizomycotina</taxon>
        <taxon>Sordariomycetes</taxon>
        <taxon>Hypocreomycetidae</taxon>
        <taxon>Glomerellales</taxon>
        <taxon>Glomerellaceae</taxon>
        <taxon>Colletotrichum</taxon>
        <taxon>Colletotrichum graminicola species complex</taxon>
    </lineage>
</organism>
<dbReference type="Proteomes" id="UP000008782">
    <property type="component" value="Unassembled WGS sequence"/>
</dbReference>
<dbReference type="GeneID" id="24412435"/>
<accession>E3QM38</accession>
<dbReference type="EMBL" id="GG697358">
    <property type="protein sequence ID" value="EFQ31926.1"/>
    <property type="molecule type" value="Genomic_DNA"/>
</dbReference>
<reference evidence="2" key="1">
    <citation type="journal article" date="2012" name="Nat. Genet.">
        <title>Lifestyle transitions in plant pathogenic Colletotrichum fungi deciphered by genome and transcriptome analyses.</title>
        <authorList>
            <person name="O'Connell R.J."/>
            <person name="Thon M.R."/>
            <person name="Hacquard S."/>
            <person name="Amyotte S.G."/>
            <person name="Kleemann J."/>
            <person name="Torres M.F."/>
            <person name="Damm U."/>
            <person name="Buiate E.A."/>
            <person name="Epstein L."/>
            <person name="Alkan N."/>
            <person name="Altmueller J."/>
            <person name="Alvarado-Balderrama L."/>
            <person name="Bauser C.A."/>
            <person name="Becker C."/>
            <person name="Birren B.W."/>
            <person name="Chen Z."/>
            <person name="Choi J."/>
            <person name="Crouch J.A."/>
            <person name="Duvick J.P."/>
            <person name="Farman M.A."/>
            <person name="Gan P."/>
            <person name="Heiman D."/>
            <person name="Henrissat B."/>
            <person name="Howard R.J."/>
            <person name="Kabbage M."/>
            <person name="Koch C."/>
            <person name="Kracher B."/>
            <person name="Kubo Y."/>
            <person name="Law A.D."/>
            <person name="Lebrun M.-H."/>
            <person name="Lee Y.-H."/>
            <person name="Miyara I."/>
            <person name="Moore N."/>
            <person name="Neumann U."/>
            <person name="Nordstroem K."/>
            <person name="Panaccione D.G."/>
            <person name="Panstruga R."/>
            <person name="Place M."/>
            <person name="Proctor R.H."/>
            <person name="Prusky D."/>
            <person name="Rech G."/>
            <person name="Reinhardt R."/>
            <person name="Rollins J.A."/>
            <person name="Rounsley S."/>
            <person name="Schardl C.L."/>
            <person name="Schwartz D.C."/>
            <person name="Shenoy N."/>
            <person name="Shirasu K."/>
            <person name="Sikhakolli U.R."/>
            <person name="Stueber K."/>
            <person name="Sukno S.A."/>
            <person name="Sweigard J.A."/>
            <person name="Takano Y."/>
            <person name="Takahara H."/>
            <person name="Trail F."/>
            <person name="van der Does H.C."/>
            <person name="Voll L.M."/>
            <person name="Will I."/>
            <person name="Young S."/>
            <person name="Zeng Q."/>
            <person name="Zhang J."/>
            <person name="Zhou S."/>
            <person name="Dickman M.B."/>
            <person name="Schulze-Lefert P."/>
            <person name="Ver Loren van Themaat E."/>
            <person name="Ma L.-J."/>
            <person name="Vaillancourt L.J."/>
        </authorList>
    </citation>
    <scope>NUCLEOTIDE SEQUENCE [LARGE SCALE GENOMIC DNA]</scope>
    <source>
        <strain evidence="2">M1.001 / M2 / FGSC 10212</strain>
    </source>
</reference>
<dbReference type="RefSeq" id="XP_008095946.1">
    <property type="nucleotide sequence ID" value="XM_008097755.1"/>
</dbReference>
<evidence type="ECO:0000313" key="2">
    <source>
        <dbReference type="Proteomes" id="UP000008782"/>
    </source>
</evidence>
<dbReference type="VEuPathDB" id="FungiDB:GLRG_07070"/>
<dbReference type="HOGENOM" id="CLU_1731330_0_0_1"/>
<keyword evidence="2" id="KW-1185">Reference proteome</keyword>
<protein>
    <submittedName>
        <fullName evidence="1">Uncharacterized protein</fullName>
    </submittedName>
</protein>
<evidence type="ECO:0000313" key="1">
    <source>
        <dbReference type="EMBL" id="EFQ31926.1"/>
    </source>
</evidence>